<feature type="compositionally biased region" description="Polar residues" evidence="1">
    <location>
        <begin position="1"/>
        <end position="23"/>
    </location>
</feature>
<dbReference type="Gramene" id="ONK77526">
    <property type="protein sequence ID" value="ONK77526"/>
    <property type="gene ID" value="A4U43_C02F7490"/>
</dbReference>
<sequence>MKRNTNYTNPPHPKPSTTQTLIWSNPAYDEPDEQSSVASNDPSVDHDHRMNDPSSSISLSSSCIEPMMCDEEIRLREELGREIERELERELMHEIRVLVRRLSDLKVKQFLRELDNYSRILRDDEKLKKKKWDENGVRKQNNSFDDDDDECSDAESSTAPEVMKHERGWQWRERF</sequence>
<evidence type="ECO:0000313" key="2">
    <source>
        <dbReference type="EMBL" id="ONK77526.1"/>
    </source>
</evidence>
<name>A0A5P1FGP2_ASPOF</name>
<evidence type="ECO:0000313" key="3">
    <source>
        <dbReference type="Proteomes" id="UP000243459"/>
    </source>
</evidence>
<evidence type="ECO:0000256" key="1">
    <source>
        <dbReference type="SAM" id="MobiDB-lite"/>
    </source>
</evidence>
<feature type="region of interest" description="Disordered" evidence="1">
    <location>
        <begin position="1"/>
        <end position="60"/>
    </location>
</feature>
<organism evidence="2 3">
    <name type="scientific">Asparagus officinalis</name>
    <name type="common">Garden asparagus</name>
    <dbReference type="NCBI Taxonomy" id="4686"/>
    <lineage>
        <taxon>Eukaryota</taxon>
        <taxon>Viridiplantae</taxon>
        <taxon>Streptophyta</taxon>
        <taxon>Embryophyta</taxon>
        <taxon>Tracheophyta</taxon>
        <taxon>Spermatophyta</taxon>
        <taxon>Magnoliopsida</taxon>
        <taxon>Liliopsida</taxon>
        <taxon>Asparagales</taxon>
        <taxon>Asparagaceae</taxon>
        <taxon>Asparagoideae</taxon>
        <taxon>Asparagus</taxon>
    </lineage>
</organism>
<keyword evidence="3" id="KW-1185">Reference proteome</keyword>
<feature type="compositionally biased region" description="Acidic residues" evidence="1">
    <location>
        <begin position="144"/>
        <end position="153"/>
    </location>
</feature>
<dbReference type="AlphaFoldDB" id="A0A5P1FGP2"/>
<gene>
    <name evidence="2" type="ORF">A4U43_C02F7490</name>
</gene>
<feature type="compositionally biased region" description="Basic and acidic residues" evidence="1">
    <location>
        <begin position="162"/>
        <end position="175"/>
    </location>
</feature>
<dbReference type="Proteomes" id="UP000243459">
    <property type="component" value="Chromosome 2"/>
</dbReference>
<proteinExistence type="predicted"/>
<accession>A0A5P1FGP2</accession>
<dbReference type="EMBL" id="CM007382">
    <property type="protein sequence ID" value="ONK77526.1"/>
    <property type="molecule type" value="Genomic_DNA"/>
</dbReference>
<reference evidence="3" key="1">
    <citation type="journal article" date="2017" name="Nat. Commun.">
        <title>The asparagus genome sheds light on the origin and evolution of a young Y chromosome.</title>
        <authorList>
            <person name="Harkess A."/>
            <person name="Zhou J."/>
            <person name="Xu C."/>
            <person name="Bowers J.E."/>
            <person name="Van der Hulst R."/>
            <person name="Ayyampalayam S."/>
            <person name="Mercati F."/>
            <person name="Riccardi P."/>
            <person name="McKain M.R."/>
            <person name="Kakrana A."/>
            <person name="Tang H."/>
            <person name="Ray J."/>
            <person name="Groenendijk J."/>
            <person name="Arikit S."/>
            <person name="Mathioni S.M."/>
            <person name="Nakano M."/>
            <person name="Shan H."/>
            <person name="Telgmann-Rauber A."/>
            <person name="Kanno A."/>
            <person name="Yue Z."/>
            <person name="Chen H."/>
            <person name="Li W."/>
            <person name="Chen Y."/>
            <person name="Xu X."/>
            <person name="Zhang Y."/>
            <person name="Luo S."/>
            <person name="Chen H."/>
            <person name="Gao J."/>
            <person name="Mao Z."/>
            <person name="Pires J.C."/>
            <person name="Luo M."/>
            <person name="Kudrna D."/>
            <person name="Wing R.A."/>
            <person name="Meyers B.C."/>
            <person name="Yi K."/>
            <person name="Kong H."/>
            <person name="Lavrijsen P."/>
            <person name="Sunseri F."/>
            <person name="Falavigna A."/>
            <person name="Ye Y."/>
            <person name="Leebens-Mack J.H."/>
            <person name="Chen G."/>
        </authorList>
    </citation>
    <scope>NUCLEOTIDE SEQUENCE [LARGE SCALE GENOMIC DNA]</scope>
    <source>
        <strain evidence="3">cv. DH0086</strain>
    </source>
</reference>
<protein>
    <submittedName>
        <fullName evidence="2">Uncharacterized protein</fullName>
    </submittedName>
</protein>
<feature type="region of interest" description="Disordered" evidence="1">
    <location>
        <begin position="131"/>
        <end position="175"/>
    </location>
</feature>